<gene>
    <name evidence="1" type="ORF">ENM78_06440</name>
</gene>
<organism evidence="1">
    <name type="scientific">Fervidicoccus fontis</name>
    <dbReference type="NCBI Taxonomy" id="683846"/>
    <lineage>
        <taxon>Archaea</taxon>
        <taxon>Thermoproteota</taxon>
        <taxon>Thermoprotei</taxon>
        <taxon>Fervidicoccales</taxon>
        <taxon>Fervidicoccaceae</taxon>
        <taxon>Fervidicoccus</taxon>
    </lineage>
</organism>
<name>A0A7J3ZLW7_9CREN</name>
<accession>A0A7J3ZLW7</accession>
<comment type="caution">
    <text evidence="1">The sequence shown here is derived from an EMBL/GenBank/DDBJ whole genome shotgun (WGS) entry which is preliminary data.</text>
</comment>
<evidence type="ECO:0000313" key="1">
    <source>
        <dbReference type="EMBL" id="HHQ81067.1"/>
    </source>
</evidence>
<sequence>MRESLTLLRKAFELTSARVVVTRDILPLRLSTGEVLVASKGEKVEVPRWIAKFLEERGIAKRLTEEISIEDVLRVHYKELDRRSISELQKLPENFYWLLQEYIETLQRDLRTAPNPRLLEERRRLEGYLSDILEKRVQAIMVLATLLKSPLVEYKPRLSLEEIELLETVSESVRVWMAALKGEVE</sequence>
<proteinExistence type="predicted"/>
<dbReference type="InterPro" id="IPR038437">
    <property type="entry name" value="GINS_Psf3_sf"/>
</dbReference>
<dbReference type="AlphaFoldDB" id="A0A7J3ZLW7"/>
<reference evidence="1" key="1">
    <citation type="journal article" date="2020" name="mSystems">
        <title>Genome- and Community-Level Interaction Insights into Carbon Utilization and Element Cycling Functions of Hydrothermarchaeota in Hydrothermal Sediment.</title>
        <authorList>
            <person name="Zhou Z."/>
            <person name="Liu Y."/>
            <person name="Xu W."/>
            <person name="Pan J."/>
            <person name="Luo Z.H."/>
            <person name="Li M."/>
        </authorList>
    </citation>
    <scope>NUCLEOTIDE SEQUENCE [LARGE SCALE GENOMIC DNA]</scope>
    <source>
        <strain evidence="1">SpSt-1116</strain>
    </source>
</reference>
<dbReference type="EMBL" id="DRZC01000083">
    <property type="protein sequence ID" value="HHQ81067.1"/>
    <property type="molecule type" value="Genomic_DNA"/>
</dbReference>
<protein>
    <recommendedName>
        <fullName evidence="2">GINS subunit domain-containing protein</fullName>
    </recommendedName>
</protein>
<evidence type="ECO:0008006" key="2">
    <source>
        <dbReference type="Google" id="ProtNLM"/>
    </source>
</evidence>
<dbReference type="Gene3D" id="1.20.58.2050">
    <property type="match status" value="1"/>
</dbReference>